<evidence type="ECO:0000313" key="5">
    <source>
        <dbReference type="Proteomes" id="UP000251314"/>
    </source>
</evidence>
<keyword evidence="1" id="KW-0812">Transmembrane</keyword>
<dbReference type="EMBL" id="MJFZ01000275">
    <property type="protein sequence ID" value="RAW32482.1"/>
    <property type="molecule type" value="Genomic_DNA"/>
</dbReference>
<name>A0A329SAA1_9STRA</name>
<evidence type="ECO:0000313" key="2">
    <source>
        <dbReference type="EMBL" id="KAG2927968.1"/>
    </source>
</evidence>
<feature type="transmembrane region" description="Helical" evidence="1">
    <location>
        <begin position="193"/>
        <end position="216"/>
    </location>
</feature>
<gene>
    <name evidence="4" type="ORF">PC110_g11175</name>
    <name evidence="2" type="ORF">PC117_g14456</name>
    <name evidence="3" type="ORF">PC129_g11953</name>
</gene>
<evidence type="ECO:0000313" key="4">
    <source>
        <dbReference type="EMBL" id="RAW32482.1"/>
    </source>
</evidence>
<proteinExistence type="predicted"/>
<keyword evidence="5" id="KW-1185">Reference proteome</keyword>
<evidence type="ECO:0000256" key="1">
    <source>
        <dbReference type="SAM" id="Phobius"/>
    </source>
</evidence>
<dbReference type="EMBL" id="RCMV01000437">
    <property type="protein sequence ID" value="KAG3217199.1"/>
    <property type="molecule type" value="Genomic_DNA"/>
</dbReference>
<keyword evidence="1" id="KW-1133">Transmembrane helix</keyword>
<feature type="transmembrane region" description="Helical" evidence="1">
    <location>
        <begin position="36"/>
        <end position="56"/>
    </location>
</feature>
<dbReference type="EMBL" id="RCMK01000452">
    <property type="protein sequence ID" value="KAG2927968.1"/>
    <property type="molecule type" value="Genomic_DNA"/>
</dbReference>
<evidence type="ECO:0000313" key="3">
    <source>
        <dbReference type="EMBL" id="KAG3217199.1"/>
    </source>
</evidence>
<dbReference type="Proteomes" id="UP000760860">
    <property type="component" value="Unassembled WGS sequence"/>
</dbReference>
<dbReference type="AlphaFoldDB" id="A0A329SAA1"/>
<comment type="caution">
    <text evidence="4">The sequence shown here is derived from an EMBL/GenBank/DDBJ whole genome shotgun (WGS) entry which is preliminary data.</text>
</comment>
<dbReference type="Proteomes" id="UP000251314">
    <property type="component" value="Unassembled WGS sequence"/>
</dbReference>
<accession>A0A329SAA1</accession>
<reference evidence="4 5" key="1">
    <citation type="submission" date="2018-01" db="EMBL/GenBank/DDBJ databases">
        <title>Draft genome of the strawberry crown rot pathogen Phytophthora cactorum.</title>
        <authorList>
            <person name="Armitage A.D."/>
            <person name="Lysoe E."/>
            <person name="Nellist C.F."/>
            <person name="Harrison R.J."/>
            <person name="Brurberg M.B."/>
        </authorList>
    </citation>
    <scope>NUCLEOTIDE SEQUENCE [LARGE SCALE GENOMIC DNA]</scope>
    <source>
        <strain evidence="4 5">10300</strain>
    </source>
</reference>
<dbReference type="VEuPathDB" id="FungiDB:PC110_g11175"/>
<protein>
    <submittedName>
        <fullName evidence="4">Uncharacterized protein</fullName>
    </submittedName>
</protein>
<feature type="transmembrane region" description="Helical" evidence="1">
    <location>
        <begin position="84"/>
        <end position="101"/>
    </location>
</feature>
<keyword evidence="1" id="KW-0472">Membrane</keyword>
<dbReference type="Proteomes" id="UP000736787">
    <property type="component" value="Unassembled WGS sequence"/>
</dbReference>
<organism evidence="4 5">
    <name type="scientific">Phytophthora cactorum</name>
    <dbReference type="NCBI Taxonomy" id="29920"/>
    <lineage>
        <taxon>Eukaryota</taxon>
        <taxon>Sar</taxon>
        <taxon>Stramenopiles</taxon>
        <taxon>Oomycota</taxon>
        <taxon>Peronosporomycetes</taxon>
        <taxon>Peronosporales</taxon>
        <taxon>Peronosporaceae</taxon>
        <taxon>Phytophthora</taxon>
    </lineage>
</organism>
<dbReference type="OrthoDB" id="123265at2759"/>
<reference evidence="2" key="2">
    <citation type="submission" date="2018-10" db="EMBL/GenBank/DDBJ databases">
        <title>Effector identification in a new, highly contiguous assembly of the strawberry crown rot pathogen Phytophthora cactorum.</title>
        <authorList>
            <person name="Armitage A.D."/>
            <person name="Nellist C.F."/>
            <person name="Bates H."/>
            <person name="Vickerstaff R.J."/>
            <person name="Harrison R.J."/>
        </authorList>
    </citation>
    <scope>NUCLEOTIDE SEQUENCE</scope>
    <source>
        <strain evidence="2">4040</strain>
        <strain evidence="3">P421</strain>
    </source>
</reference>
<feature type="transmembrane region" description="Helical" evidence="1">
    <location>
        <begin position="228"/>
        <end position="249"/>
    </location>
</feature>
<sequence>MSMYLGDLRSVRMLIDWIGYHHVVLVDAHVLGLRSLTYFLIATILSVCIVLVWIMLGKVDGGSTFTIVEYEILHRTFELSGLDVIVNGLVSLGFLVAKIIFRRRKVFRVKRRRSSAMVECVIYRCRLKLEPRDGPSVALAWPSEDSRCHSKESSLRGPEEIQHLMFVNFPLTFEATNTLLPWCIPEKLCFPNWFLATVYLVGAAGLTLSHIPLVLGSEYFAAHEELKSMVPFIALPCTAVFTGLFAVFYQRQLLKLLFTSFDFAFYSFQITCADIGACVLYNWNTPRCLMILSCWLWAQWAFTLDALTPTTRNMLKFQVRFAAPVLCLLLFDHLRIIYRIFLAKDTELRDSVIFEGTIWDHHLVIRVIPFYVSRSLTLSMWCSRLISRLASGSNDNVSILRGTVSYDNIFSRGRRRSSHMSRIVEVKALASALSRRTRVSPATSFCQEKTI</sequence>